<dbReference type="EMBL" id="JARJCW010000010">
    <property type="protein sequence ID" value="KAJ7220208.1"/>
    <property type="molecule type" value="Genomic_DNA"/>
</dbReference>
<organism evidence="1 2">
    <name type="scientific">Mycena pura</name>
    <dbReference type="NCBI Taxonomy" id="153505"/>
    <lineage>
        <taxon>Eukaryota</taxon>
        <taxon>Fungi</taxon>
        <taxon>Dikarya</taxon>
        <taxon>Basidiomycota</taxon>
        <taxon>Agaricomycotina</taxon>
        <taxon>Agaricomycetes</taxon>
        <taxon>Agaricomycetidae</taxon>
        <taxon>Agaricales</taxon>
        <taxon>Marasmiineae</taxon>
        <taxon>Mycenaceae</taxon>
        <taxon>Mycena</taxon>
    </lineage>
</organism>
<name>A0AAD6YJU7_9AGAR</name>
<comment type="caution">
    <text evidence="1">The sequence shown here is derived from an EMBL/GenBank/DDBJ whole genome shotgun (WGS) entry which is preliminary data.</text>
</comment>
<protein>
    <submittedName>
        <fullName evidence="1">Uncharacterized protein</fullName>
    </submittedName>
</protein>
<dbReference type="Proteomes" id="UP001219525">
    <property type="component" value="Unassembled WGS sequence"/>
</dbReference>
<keyword evidence="2" id="KW-1185">Reference proteome</keyword>
<evidence type="ECO:0000313" key="2">
    <source>
        <dbReference type="Proteomes" id="UP001219525"/>
    </source>
</evidence>
<evidence type="ECO:0000313" key="1">
    <source>
        <dbReference type="EMBL" id="KAJ7220208.1"/>
    </source>
</evidence>
<sequence length="262" mass="28771">MAMAIASPSTSAIWFPVNESQSSSWPPKINFCHTPARAKTARSPHAPKPDAMDIVGLTRSTHARAASRAIPNRPSRSKSLSVPATPTDLWQPVLDLKGKARDSPLTRGLPMFGVDKCPRSPAASGRIRPSSLAELCEPGAWPLPPSVAIRCSASASPRPPAPTPPSLRSGSAPLGVLSICPQQPVLPQWDHAERAFLRLWSKQKRHNPHLSVVPSRFNPLRNAMPPMYWRSFDPNHGQTRVEWNYERPLPSPALQTKLRSRK</sequence>
<dbReference type="AlphaFoldDB" id="A0AAD6YJU7"/>
<gene>
    <name evidence="1" type="ORF">GGX14DRAFT_433840</name>
</gene>
<accession>A0AAD6YJU7</accession>
<reference evidence="1" key="1">
    <citation type="submission" date="2023-03" db="EMBL/GenBank/DDBJ databases">
        <title>Massive genome expansion in bonnet fungi (Mycena s.s.) driven by repeated elements and novel gene families across ecological guilds.</title>
        <authorList>
            <consortium name="Lawrence Berkeley National Laboratory"/>
            <person name="Harder C.B."/>
            <person name="Miyauchi S."/>
            <person name="Viragh M."/>
            <person name="Kuo A."/>
            <person name="Thoen E."/>
            <person name="Andreopoulos B."/>
            <person name="Lu D."/>
            <person name="Skrede I."/>
            <person name="Drula E."/>
            <person name="Henrissat B."/>
            <person name="Morin E."/>
            <person name="Kohler A."/>
            <person name="Barry K."/>
            <person name="LaButti K."/>
            <person name="Morin E."/>
            <person name="Salamov A."/>
            <person name="Lipzen A."/>
            <person name="Mereny Z."/>
            <person name="Hegedus B."/>
            <person name="Baldrian P."/>
            <person name="Stursova M."/>
            <person name="Weitz H."/>
            <person name="Taylor A."/>
            <person name="Grigoriev I.V."/>
            <person name="Nagy L.G."/>
            <person name="Martin F."/>
            <person name="Kauserud H."/>
        </authorList>
    </citation>
    <scope>NUCLEOTIDE SEQUENCE</scope>
    <source>
        <strain evidence="1">9144</strain>
    </source>
</reference>
<proteinExistence type="predicted"/>